<dbReference type="SUPFAM" id="SSF160240">
    <property type="entry name" value="Cation efflux protein cytoplasmic domain-like"/>
    <property type="match status" value="1"/>
</dbReference>
<feature type="transmembrane region" description="Helical" evidence="9">
    <location>
        <begin position="25"/>
        <end position="44"/>
    </location>
</feature>
<dbReference type="InterPro" id="IPR050681">
    <property type="entry name" value="CDF/SLC30A"/>
</dbReference>
<keyword evidence="7" id="KW-0406">Ion transport</keyword>
<evidence type="ECO:0000256" key="1">
    <source>
        <dbReference type="ARBA" id="ARBA00004141"/>
    </source>
</evidence>
<evidence type="ECO:0000256" key="4">
    <source>
        <dbReference type="ARBA" id="ARBA00022692"/>
    </source>
</evidence>
<evidence type="ECO:0000313" key="13">
    <source>
        <dbReference type="Proteomes" id="UP000808146"/>
    </source>
</evidence>
<dbReference type="Gene3D" id="1.20.1510.10">
    <property type="entry name" value="Cation efflux protein transmembrane domain"/>
    <property type="match status" value="1"/>
</dbReference>
<dbReference type="PANTHER" id="PTHR11562:SF17">
    <property type="entry name" value="RE54080P-RELATED"/>
    <property type="match status" value="1"/>
</dbReference>
<dbReference type="EMBL" id="JADKBR010000005">
    <property type="protein sequence ID" value="MBK8890166.1"/>
    <property type="molecule type" value="Genomic_DNA"/>
</dbReference>
<dbReference type="InterPro" id="IPR027469">
    <property type="entry name" value="Cation_efflux_TMD_sf"/>
</dbReference>
<evidence type="ECO:0000256" key="7">
    <source>
        <dbReference type="ARBA" id="ARBA00023065"/>
    </source>
</evidence>
<comment type="similarity">
    <text evidence="2">Belongs to the cation diffusion facilitator (CDF) transporter (TC 2.A.4) family. SLC30A subfamily.</text>
</comment>
<dbReference type="InterPro" id="IPR058533">
    <property type="entry name" value="Cation_efflux_TM"/>
</dbReference>
<feature type="domain" description="Cation efflux protein transmembrane" evidence="10">
    <location>
        <begin position="25"/>
        <end position="138"/>
    </location>
</feature>
<evidence type="ECO:0000256" key="9">
    <source>
        <dbReference type="SAM" id="Phobius"/>
    </source>
</evidence>
<organism evidence="12 13">
    <name type="scientific">Candidatus Dechloromonas phosphorivorans</name>
    <dbReference type="NCBI Taxonomy" id="2899244"/>
    <lineage>
        <taxon>Bacteria</taxon>
        <taxon>Pseudomonadati</taxon>
        <taxon>Pseudomonadota</taxon>
        <taxon>Betaproteobacteria</taxon>
        <taxon>Rhodocyclales</taxon>
        <taxon>Azonexaceae</taxon>
        <taxon>Dechloromonas</taxon>
    </lineage>
</organism>
<keyword evidence="5" id="KW-0864">Zinc transport</keyword>
<keyword evidence="8 9" id="KW-0472">Membrane</keyword>
<feature type="transmembrane region" description="Helical" evidence="9">
    <location>
        <begin position="92"/>
        <end position="111"/>
    </location>
</feature>
<keyword evidence="5" id="KW-0862">Zinc</keyword>
<keyword evidence="6 9" id="KW-1133">Transmembrane helix</keyword>
<evidence type="ECO:0000313" key="12">
    <source>
        <dbReference type="EMBL" id="MBK8890166.1"/>
    </source>
</evidence>
<evidence type="ECO:0000259" key="11">
    <source>
        <dbReference type="Pfam" id="PF16916"/>
    </source>
</evidence>
<dbReference type="InterPro" id="IPR002524">
    <property type="entry name" value="Cation_efflux"/>
</dbReference>
<dbReference type="SUPFAM" id="SSF161111">
    <property type="entry name" value="Cation efflux protein transmembrane domain-like"/>
    <property type="match status" value="1"/>
</dbReference>
<dbReference type="Proteomes" id="UP000808146">
    <property type="component" value="Unassembled WGS sequence"/>
</dbReference>
<dbReference type="NCBIfam" id="TIGR01297">
    <property type="entry name" value="CDF"/>
    <property type="match status" value="1"/>
</dbReference>
<name>A0A9D7QHE0_9RHOO</name>
<keyword evidence="3" id="KW-0813">Transport</keyword>
<evidence type="ECO:0000256" key="8">
    <source>
        <dbReference type="ARBA" id="ARBA00023136"/>
    </source>
</evidence>
<dbReference type="InterPro" id="IPR036837">
    <property type="entry name" value="Cation_efflux_CTD_sf"/>
</dbReference>
<evidence type="ECO:0000256" key="3">
    <source>
        <dbReference type="ARBA" id="ARBA00022448"/>
    </source>
</evidence>
<reference evidence="12" key="1">
    <citation type="submission" date="2020-10" db="EMBL/GenBank/DDBJ databases">
        <title>Connecting structure to function with the recovery of over 1000 high-quality activated sludge metagenome-assembled genomes encoding full-length rRNA genes using long-read sequencing.</title>
        <authorList>
            <person name="Singleton C.M."/>
            <person name="Petriglieri F."/>
            <person name="Kristensen J.M."/>
            <person name="Kirkegaard R.H."/>
            <person name="Michaelsen T.Y."/>
            <person name="Andersen M.H."/>
            <person name="Karst S.M."/>
            <person name="Dueholm M.S."/>
            <person name="Nielsen P.H."/>
            <person name="Albertsen M."/>
        </authorList>
    </citation>
    <scope>NUCLEOTIDE SEQUENCE</scope>
    <source>
        <strain evidence="12">OdNE_18-Q3-R46-58_BAT3C.305</strain>
    </source>
</reference>
<proteinExistence type="inferred from homology"/>
<dbReference type="AlphaFoldDB" id="A0A9D7QHE0"/>
<dbReference type="PANTHER" id="PTHR11562">
    <property type="entry name" value="CATION EFFLUX PROTEIN/ ZINC TRANSPORTER"/>
    <property type="match status" value="1"/>
</dbReference>
<accession>A0A9D7QHE0</accession>
<evidence type="ECO:0000256" key="6">
    <source>
        <dbReference type="ARBA" id="ARBA00022989"/>
    </source>
</evidence>
<dbReference type="Pfam" id="PF16916">
    <property type="entry name" value="ZT_dimer"/>
    <property type="match status" value="1"/>
</dbReference>
<comment type="caution">
    <text evidence="12">The sequence shown here is derived from an EMBL/GenBank/DDBJ whole genome shotgun (WGS) entry which is preliminary data.</text>
</comment>
<evidence type="ECO:0000256" key="2">
    <source>
        <dbReference type="ARBA" id="ARBA00008873"/>
    </source>
</evidence>
<feature type="transmembrane region" description="Helical" evidence="9">
    <location>
        <begin position="56"/>
        <end position="76"/>
    </location>
</feature>
<evidence type="ECO:0000256" key="5">
    <source>
        <dbReference type="ARBA" id="ARBA00022906"/>
    </source>
</evidence>
<evidence type="ECO:0000259" key="10">
    <source>
        <dbReference type="Pfam" id="PF01545"/>
    </source>
</evidence>
<comment type="subcellular location">
    <subcellularLocation>
        <location evidence="1">Membrane</location>
        <topology evidence="1">Multi-pass membrane protein</topology>
    </subcellularLocation>
</comment>
<sequence>MSTTGRNHPHSHGTDADNPDQRRRLLIALGLTWGFAGVEAFAGWRGGSLALLADAGHMVTDGAALGLALLATWFAARKPSSRHSYGFGRAELFAALINALTMLAVVAGIAFEAWSRFTTPQPIDGLLVSVVAILGLLRDALHGLMDGVPFTIDLEHLGKELAAVPRVIEVHDLHVWSLSGERLALTAHVRIANLSEWPAILAALQHAAAEHGINHPTFQPETIPWAPLVRQAR</sequence>
<dbReference type="GO" id="GO:0005886">
    <property type="term" value="C:plasma membrane"/>
    <property type="evidence" value="ECO:0007669"/>
    <property type="project" value="TreeGrafter"/>
</dbReference>
<protein>
    <submittedName>
        <fullName evidence="12">Cation transporter</fullName>
    </submittedName>
</protein>
<keyword evidence="4 9" id="KW-0812">Transmembrane</keyword>
<gene>
    <name evidence="12" type="ORF">IPN75_07065</name>
</gene>
<dbReference type="InterPro" id="IPR027470">
    <property type="entry name" value="Cation_efflux_CTD"/>
</dbReference>
<feature type="domain" description="Cation efflux protein cytoplasmic" evidence="11">
    <location>
        <begin position="153"/>
        <end position="206"/>
    </location>
</feature>
<dbReference type="GO" id="GO:0005385">
    <property type="term" value="F:zinc ion transmembrane transporter activity"/>
    <property type="evidence" value="ECO:0007669"/>
    <property type="project" value="TreeGrafter"/>
</dbReference>
<dbReference type="Pfam" id="PF01545">
    <property type="entry name" value="Cation_efflux"/>
    <property type="match status" value="1"/>
</dbReference>